<dbReference type="HOGENOM" id="CLU_2065653_0_0_1"/>
<organism evidence="1 2">
    <name type="scientific">Solanum tuberosum</name>
    <name type="common">Potato</name>
    <dbReference type="NCBI Taxonomy" id="4113"/>
    <lineage>
        <taxon>Eukaryota</taxon>
        <taxon>Viridiplantae</taxon>
        <taxon>Streptophyta</taxon>
        <taxon>Embryophyta</taxon>
        <taxon>Tracheophyta</taxon>
        <taxon>Spermatophyta</taxon>
        <taxon>Magnoliopsida</taxon>
        <taxon>eudicotyledons</taxon>
        <taxon>Gunneridae</taxon>
        <taxon>Pentapetalae</taxon>
        <taxon>asterids</taxon>
        <taxon>lamiids</taxon>
        <taxon>Solanales</taxon>
        <taxon>Solanaceae</taxon>
        <taxon>Solanoideae</taxon>
        <taxon>Solaneae</taxon>
        <taxon>Solanum</taxon>
    </lineage>
</organism>
<dbReference type="InParanoid" id="M1C3U8"/>
<dbReference type="PaxDb" id="4113-PGSC0003DMT400059128"/>
<accession>M1C3U8</accession>
<dbReference type="EnsemblPlants" id="PGSC0003DMT400059128">
    <property type="protein sequence ID" value="PGSC0003DMT400059128"/>
    <property type="gene ID" value="PGSC0003DMG400022968"/>
</dbReference>
<dbReference type="AlphaFoldDB" id="M1C3U8"/>
<name>M1C3U8_SOLTU</name>
<dbReference type="Gramene" id="PGSC0003DMT400059128">
    <property type="protein sequence ID" value="PGSC0003DMT400059128"/>
    <property type="gene ID" value="PGSC0003DMG400022968"/>
</dbReference>
<evidence type="ECO:0000313" key="2">
    <source>
        <dbReference type="Proteomes" id="UP000011115"/>
    </source>
</evidence>
<proteinExistence type="predicted"/>
<dbReference type="Proteomes" id="UP000011115">
    <property type="component" value="Unassembled WGS sequence"/>
</dbReference>
<sequence length="119" mass="13452">MNLGPFFGPNSLLIWTFGSIPFLYIHDVYRCISDVYSPFFCFPRPVYQLQILHFWTCICCAEPVYQCIMLYTACFQLSETGVSAYCFVEAPETRTKMKADSIMDPNSTRCGDGVPSGLG</sequence>
<reference evidence="1" key="2">
    <citation type="submission" date="2015-06" db="UniProtKB">
        <authorList>
            <consortium name="EnsemblPlants"/>
        </authorList>
    </citation>
    <scope>IDENTIFICATION</scope>
    <source>
        <strain evidence="1">DM1-3 516 R44</strain>
    </source>
</reference>
<keyword evidence="2" id="KW-1185">Reference proteome</keyword>
<evidence type="ECO:0000313" key="1">
    <source>
        <dbReference type="EnsemblPlants" id="PGSC0003DMT400059128"/>
    </source>
</evidence>
<reference evidence="2" key="1">
    <citation type="journal article" date="2011" name="Nature">
        <title>Genome sequence and analysis of the tuber crop potato.</title>
        <authorList>
            <consortium name="The Potato Genome Sequencing Consortium"/>
        </authorList>
    </citation>
    <scope>NUCLEOTIDE SEQUENCE [LARGE SCALE GENOMIC DNA]</scope>
    <source>
        <strain evidence="2">cv. DM1-3 516 R44</strain>
    </source>
</reference>
<protein>
    <submittedName>
        <fullName evidence="1">Uncharacterized protein</fullName>
    </submittedName>
</protein>